<gene>
    <name evidence="2" type="ORF">NW768_011522</name>
</gene>
<keyword evidence="1" id="KW-0732">Signal</keyword>
<organism evidence="2 3">
    <name type="scientific">Fusarium equiseti</name>
    <name type="common">Fusarium scirpi</name>
    <dbReference type="NCBI Taxonomy" id="61235"/>
    <lineage>
        <taxon>Eukaryota</taxon>
        <taxon>Fungi</taxon>
        <taxon>Dikarya</taxon>
        <taxon>Ascomycota</taxon>
        <taxon>Pezizomycotina</taxon>
        <taxon>Sordariomycetes</taxon>
        <taxon>Hypocreomycetidae</taxon>
        <taxon>Hypocreales</taxon>
        <taxon>Nectriaceae</taxon>
        <taxon>Fusarium</taxon>
        <taxon>Fusarium incarnatum-equiseti species complex</taxon>
    </lineage>
</organism>
<evidence type="ECO:0000313" key="3">
    <source>
        <dbReference type="Proteomes" id="UP001152024"/>
    </source>
</evidence>
<evidence type="ECO:0008006" key="4">
    <source>
        <dbReference type="Google" id="ProtNLM"/>
    </source>
</evidence>
<proteinExistence type="predicted"/>
<feature type="chain" id="PRO_5047245189" description="CBM-cenC domain-containing protein" evidence="1">
    <location>
        <begin position="23"/>
        <end position="286"/>
    </location>
</feature>
<feature type="signal peptide" evidence="1">
    <location>
        <begin position="1"/>
        <end position="22"/>
    </location>
</feature>
<accession>A0ABQ8QXV4</accession>
<dbReference type="Proteomes" id="UP001152024">
    <property type="component" value="Unassembled WGS sequence"/>
</dbReference>
<sequence>MSSWKSFVALSALGLLGTGVTSSPCKPSTSGTVISIASSTQESVSTRIVIDESTATAETDISTIPLTTTAVISQESASTTVSIDKSTTTNADSTTEALTNSITEPSTTTSVCQISNPTNYIRNPSFEDPTPSNEDEVTPWINWNAAFKHRSDGWPARTGDYIAVVRLSNPLFDDAGEISQQVTGLTVGSWYRISYYWTATYVANPTWDKRCMITVFAGNSRSSSADSYVSYTTPGQFSQRSFEFKAQSSEAAVKFYVGCEYAMITVDHFILDDFEMVEICPPSGEN</sequence>
<dbReference type="EMBL" id="JAOQBH010000030">
    <property type="protein sequence ID" value="KAJ4113245.1"/>
    <property type="molecule type" value="Genomic_DNA"/>
</dbReference>
<dbReference type="Gene3D" id="2.60.120.260">
    <property type="entry name" value="Galactose-binding domain-like"/>
    <property type="match status" value="1"/>
</dbReference>
<name>A0ABQ8QXV4_FUSEQ</name>
<evidence type="ECO:0000256" key="1">
    <source>
        <dbReference type="SAM" id="SignalP"/>
    </source>
</evidence>
<comment type="caution">
    <text evidence="2">The sequence shown here is derived from an EMBL/GenBank/DDBJ whole genome shotgun (WGS) entry which is preliminary data.</text>
</comment>
<evidence type="ECO:0000313" key="2">
    <source>
        <dbReference type="EMBL" id="KAJ4113245.1"/>
    </source>
</evidence>
<protein>
    <recommendedName>
        <fullName evidence="4">CBM-cenC domain-containing protein</fullName>
    </recommendedName>
</protein>
<reference evidence="2" key="1">
    <citation type="submission" date="2022-09" db="EMBL/GenBank/DDBJ databases">
        <title>Fusarium specimens isolated from Avocado Roots.</title>
        <authorList>
            <person name="Stajich J."/>
            <person name="Roper C."/>
            <person name="Heimlech-Rivalta G."/>
        </authorList>
    </citation>
    <scope>NUCLEOTIDE SEQUENCE</scope>
    <source>
        <strain evidence="2">CF00095</strain>
    </source>
</reference>
<keyword evidence="3" id="KW-1185">Reference proteome</keyword>